<keyword evidence="2" id="KW-1185">Reference proteome</keyword>
<evidence type="ECO:0000313" key="1">
    <source>
        <dbReference type="EMBL" id="CUH76033.1"/>
    </source>
</evidence>
<proteinExistence type="predicted"/>
<accession>A0A0N7LYW9</accession>
<name>A0A0N7LYW9_9RHOB</name>
<sequence>MKTEHIAAAISGTLAAGMVAAVIMMPPLTSPTGQLPEETMTYKTAAAQIDGGDYCRTNLTGVDCGCFAYRTDLVLNSNRIYIQGHSYLDKWTLALIQAKESCS</sequence>
<dbReference type="RefSeq" id="WP_058246259.1">
    <property type="nucleotide sequence ID" value="NZ_CYSE01000001.1"/>
</dbReference>
<organism evidence="1 2">
    <name type="scientific">Tropicibacter naphthalenivorans</name>
    <dbReference type="NCBI Taxonomy" id="441103"/>
    <lineage>
        <taxon>Bacteria</taxon>
        <taxon>Pseudomonadati</taxon>
        <taxon>Pseudomonadota</taxon>
        <taxon>Alphaproteobacteria</taxon>
        <taxon>Rhodobacterales</taxon>
        <taxon>Roseobacteraceae</taxon>
        <taxon>Tropicibacter</taxon>
    </lineage>
</organism>
<evidence type="ECO:0000313" key="2">
    <source>
        <dbReference type="Proteomes" id="UP000054935"/>
    </source>
</evidence>
<dbReference type="EMBL" id="CYSE01000001">
    <property type="protein sequence ID" value="CUH76033.1"/>
    <property type="molecule type" value="Genomic_DNA"/>
</dbReference>
<reference evidence="1 2" key="1">
    <citation type="submission" date="2015-09" db="EMBL/GenBank/DDBJ databases">
        <authorList>
            <consortium name="Swine Surveillance"/>
        </authorList>
    </citation>
    <scope>NUCLEOTIDE SEQUENCE [LARGE SCALE GENOMIC DNA]</scope>
    <source>
        <strain evidence="1 2">CECT 7648</strain>
    </source>
</reference>
<dbReference type="Proteomes" id="UP000054935">
    <property type="component" value="Unassembled WGS sequence"/>
</dbReference>
<dbReference type="OrthoDB" id="7875688at2"/>
<gene>
    <name evidence="1" type="ORF">TRN7648_00747</name>
</gene>
<protein>
    <submittedName>
        <fullName evidence="1">Uncharacterized protein</fullName>
    </submittedName>
</protein>
<dbReference type="AlphaFoldDB" id="A0A0N7LYW9"/>